<keyword evidence="3 8" id="KW-0347">Helicase</keyword>
<evidence type="ECO:0000259" key="7">
    <source>
        <dbReference type="PROSITE" id="PS51194"/>
    </source>
</evidence>
<dbReference type="Gene3D" id="3.40.50.300">
    <property type="entry name" value="P-loop containing nucleotide triphosphate hydrolases"/>
    <property type="match status" value="2"/>
</dbReference>
<keyword evidence="9" id="KW-1185">Reference proteome</keyword>
<dbReference type="PANTHER" id="PTHR18934:SF99">
    <property type="entry name" value="ATP-DEPENDENT RNA HELICASE DHX37-RELATED"/>
    <property type="match status" value="1"/>
</dbReference>
<dbReference type="EMBL" id="BAFE01000027">
    <property type="protein sequence ID" value="GAB47753.1"/>
    <property type="molecule type" value="Genomic_DNA"/>
</dbReference>
<organism evidence="8 9">
    <name type="scientific">Mobilicoccus pelagius NBRC 104925</name>
    <dbReference type="NCBI Taxonomy" id="1089455"/>
    <lineage>
        <taxon>Bacteria</taxon>
        <taxon>Bacillati</taxon>
        <taxon>Actinomycetota</taxon>
        <taxon>Actinomycetes</taxon>
        <taxon>Micrococcales</taxon>
        <taxon>Dermatophilaceae</taxon>
        <taxon>Mobilicoccus</taxon>
    </lineage>
</organism>
<comment type="caution">
    <text evidence="8">The sequence shown here is derived from an EMBL/GenBank/DDBJ whole genome shotgun (WGS) entry which is preliminary data.</text>
</comment>
<evidence type="ECO:0000256" key="4">
    <source>
        <dbReference type="ARBA" id="ARBA00022840"/>
    </source>
</evidence>
<dbReference type="SUPFAM" id="SSF52540">
    <property type="entry name" value="P-loop containing nucleoside triphosphate hydrolases"/>
    <property type="match status" value="1"/>
</dbReference>
<evidence type="ECO:0000256" key="3">
    <source>
        <dbReference type="ARBA" id="ARBA00022806"/>
    </source>
</evidence>
<keyword evidence="1" id="KW-0547">Nucleotide-binding</keyword>
<feature type="compositionally biased region" description="Basic and acidic residues" evidence="5">
    <location>
        <begin position="47"/>
        <end position="56"/>
    </location>
</feature>
<dbReference type="InterPro" id="IPR011545">
    <property type="entry name" value="DEAD/DEAH_box_helicase_dom"/>
</dbReference>
<dbReference type="Pfam" id="PF07717">
    <property type="entry name" value="OB_NTP_bind"/>
    <property type="match status" value="1"/>
</dbReference>
<dbReference type="GO" id="GO:0003723">
    <property type="term" value="F:RNA binding"/>
    <property type="evidence" value="ECO:0007669"/>
    <property type="project" value="TreeGrafter"/>
</dbReference>
<reference evidence="8 9" key="1">
    <citation type="submission" date="2012-02" db="EMBL/GenBank/DDBJ databases">
        <title>Whole genome shotgun sequence of Mobilicoccus pelagius NBRC 104925.</title>
        <authorList>
            <person name="Yoshida Y."/>
            <person name="Hosoyama A."/>
            <person name="Tsuchikane K."/>
            <person name="Katsumata H."/>
            <person name="Yamazaki S."/>
            <person name="Fujita N."/>
        </authorList>
    </citation>
    <scope>NUCLEOTIDE SEQUENCE [LARGE SCALE GENOMIC DNA]</scope>
    <source>
        <strain evidence="8 9">NBRC 104925</strain>
    </source>
</reference>
<dbReference type="InterPro" id="IPR007502">
    <property type="entry name" value="Helicase-assoc_dom"/>
</dbReference>
<dbReference type="PANTHER" id="PTHR18934">
    <property type="entry name" value="ATP-DEPENDENT RNA HELICASE"/>
    <property type="match status" value="1"/>
</dbReference>
<feature type="domain" description="Helicase ATP-binding" evidence="6">
    <location>
        <begin position="190"/>
        <end position="353"/>
    </location>
</feature>
<name>H5UPU8_9MICO</name>
<feature type="domain" description="Helicase C-terminal" evidence="7">
    <location>
        <begin position="394"/>
        <end position="571"/>
    </location>
</feature>
<keyword evidence="2" id="KW-0378">Hydrolase</keyword>
<dbReference type="Pfam" id="PF11898">
    <property type="entry name" value="DUF3418"/>
    <property type="match status" value="1"/>
</dbReference>
<dbReference type="Proteomes" id="UP000004367">
    <property type="component" value="Unassembled WGS sequence"/>
</dbReference>
<protein>
    <submittedName>
        <fullName evidence="8">ATP-dependent RNA helicase HrpA</fullName>
    </submittedName>
</protein>
<dbReference type="CDD" id="cd18791">
    <property type="entry name" value="SF2_C_RHA"/>
    <property type="match status" value="1"/>
</dbReference>
<dbReference type="RefSeq" id="WP_009481651.1">
    <property type="nucleotide sequence ID" value="NZ_BAFE01000027.1"/>
</dbReference>
<evidence type="ECO:0000256" key="5">
    <source>
        <dbReference type="SAM" id="MobiDB-lite"/>
    </source>
</evidence>
<dbReference type="InterPro" id="IPR001650">
    <property type="entry name" value="Helicase_C-like"/>
</dbReference>
<dbReference type="GO" id="GO:0016787">
    <property type="term" value="F:hydrolase activity"/>
    <property type="evidence" value="ECO:0007669"/>
    <property type="project" value="UniProtKB-KW"/>
</dbReference>
<dbReference type="SMART" id="SM00382">
    <property type="entry name" value="AAA"/>
    <property type="match status" value="1"/>
</dbReference>
<evidence type="ECO:0000313" key="8">
    <source>
        <dbReference type="EMBL" id="GAB47753.1"/>
    </source>
</evidence>
<keyword evidence="4" id="KW-0067">ATP-binding</keyword>
<accession>H5UPU8</accession>
<evidence type="ECO:0000259" key="6">
    <source>
        <dbReference type="PROSITE" id="PS51192"/>
    </source>
</evidence>
<feature type="compositionally biased region" description="Basic residues" evidence="5">
    <location>
        <begin position="124"/>
        <end position="142"/>
    </location>
</feature>
<dbReference type="OrthoDB" id="9805617at2"/>
<dbReference type="SMART" id="SM00847">
    <property type="entry name" value="HA2"/>
    <property type="match status" value="1"/>
</dbReference>
<dbReference type="InterPro" id="IPR014001">
    <property type="entry name" value="Helicase_ATP-bd"/>
</dbReference>
<feature type="region of interest" description="Disordered" evidence="5">
    <location>
        <begin position="1"/>
        <end position="159"/>
    </location>
</feature>
<dbReference type="PROSITE" id="PS51192">
    <property type="entry name" value="HELICASE_ATP_BIND_1"/>
    <property type="match status" value="1"/>
</dbReference>
<dbReference type="GO" id="GO:0005524">
    <property type="term" value="F:ATP binding"/>
    <property type="evidence" value="ECO:0007669"/>
    <property type="project" value="UniProtKB-KW"/>
</dbReference>
<dbReference type="PROSITE" id="PS51194">
    <property type="entry name" value="HELICASE_CTER"/>
    <property type="match status" value="1"/>
</dbReference>
<dbReference type="InterPro" id="IPR024590">
    <property type="entry name" value="HrpA_C"/>
</dbReference>
<dbReference type="InterPro" id="IPR027417">
    <property type="entry name" value="P-loop_NTPase"/>
</dbReference>
<dbReference type="InterPro" id="IPR003593">
    <property type="entry name" value="AAA+_ATPase"/>
</dbReference>
<dbReference type="Gene3D" id="1.20.120.1080">
    <property type="match status" value="1"/>
</dbReference>
<evidence type="ECO:0000313" key="9">
    <source>
        <dbReference type="Proteomes" id="UP000004367"/>
    </source>
</evidence>
<dbReference type="FunFam" id="1.20.120.1080:FF:000005">
    <property type="entry name" value="ATP-dependent helicase HrpA"/>
    <property type="match status" value="1"/>
</dbReference>
<dbReference type="NCBIfam" id="NF008348">
    <property type="entry name" value="PRK11131.1"/>
    <property type="match status" value="1"/>
</dbReference>
<dbReference type="eggNOG" id="COG1643">
    <property type="taxonomic scope" value="Bacteria"/>
</dbReference>
<dbReference type="SMART" id="SM00490">
    <property type="entry name" value="HELICc"/>
    <property type="match status" value="1"/>
</dbReference>
<sequence length="1441" mass="159575">MGDVTPIGWGRVPGPGNPVDDGRILEGVSDSPTPAQSRPADPVPRSECGDGGDRTPRPSRGRPRRKGARRDGDGGGAPRADAPTRGEAGASGEAAPKGEGPRRGRASSTGESQASAQNDDRGGRGRGRRGSGGRRGQGRRQGGRPPLTPEQKAERRAAWERRVEARRRAAEALDVTYPDLPVSAVKDDIAAAIRDHQVVVIAGETGSGKTTQIPKICLELGRGITGQIGHTQPRRIAARSVAERLAHELDVELGAQVGYQVRFTDESSRDTLVKVMTDGILLNELQRDRDLRRYDTIIIDEAHERSLNIDFVLGYLKQLLPRRPDLKVIVTSATIDPQRFAEHFADAHGTPAPIIEVSGRTYPVEIRYRPLVRVEPNSTPGKPDVEVEIDHITGLCEAVEELWTEGGAAERARDGGGEDILVFLSGEREIRDAADALEGMNLPGTQILPLFGRLSAEEQHRVFSRGGGRRVVLATNVAETSLTVPGIRYVVDAGTARISRYSQRTKVQRLPIEPISRASANQRSGRCGRVSDGIAIRLYSEEDYESRPEFTDPEILRTNLASVILQMTALGLGDIARFPFVQAPDARMVTDGLRLLEELRAIDPNEPDPRRRLTDVGRRIARLPVDPRLARMMLAAADEGCLREVTIIVAALSIQDVRERPLEKQAQADQSHARFKDDTSDFTTLLNLWRYLRKKQKELSGSAFRRLCKAEFLHYLRIREWQDLVGQLTTTMRELDITPNTRPAPPEAVHKALLTGLLSQIGLHDREKRDYLGARGARFAIQPGSVLRRANPDWLMSAELVETTRLWARTNAATDPATIEEVGAHLLKRSYSEPHWSRKRAGVVADERVTLYGVPIVVGRPVSYGAIDPVASRDLFIRHALVEGDWDTPHRFFHDNRKLVEKLSELESRARRRDILVDEDTLFEFYDHRVPASVVSGSHFDAWWKKERRRRPELLTFTEDFLVSADADAVDARDYPHEWVQGDLHLPLTYQFEPGADADGVTCHISVEQLNQVDDEGFDWQVPGLRPELATALLKSLPKATRKHFVPTPDHAQAALAEADEEQMAAGVPLTEELARALYIRTGHRVASGEWDVTRVPDHLRMTFRVEDPRGRRLGEGKDLTALQEELAPAVRTTMAKAAGDVERRGLVTFDLEELPATFERRVGKRDLQGFPALVDEGDSVAVQVLAGRAEQVAATRLGLRRLILLNTTVPWKRILGLLTNAQRLALGNNPHGSMQALLDDVLAAAVDAIAARSLAASGVELIRTPTQFDEALAAVRREIVPTVVEIVEWVHPVLERALAVRLALDTMKPSTPEMAALRDDLGAQLQDLVHPGFVAETGHAYLRHLPRYLQGMLVRLDKAPAEPWRDAQRLEIVRTVEAERVKVVESLPAIERGADDVVALRWMVQELRVSLFAQTIGTAHPVSEKRIYKAMDAVEDAHAA</sequence>
<dbReference type="Pfam" id="PF00271">
    <property type="entry name" value="Helicase_C"/>
    <property type="match status" value="1"/>
</dbReference>
<dbReference type="GO" id="GO:0003724">
    <property type="term" value="F:RNA helicase activity"/>
    <property type="evidence" value="ECO:0007669"/>
    <property type="project" value="InterPro"/>
</dbReference>
<dbReference type="NCBIfam" id="TIGR01967">
    <property type="entry name" value="DEAH_box_HrpA"/>
    <property type="match status" value="1"/>
</dbReference>
<dbReference type="Pfam" id="PF00270">
    <property type="entry name" value="DEAD"/>
    <property type="match status" value="1"/>
</dbReference>
<gene>
    <name evidence="8" type="primary">hrpA</name>
    <name evidence="8" type="ORF">MOPEL_029_00320</name>
</gene>
<dbReference type="InterPro" id="IPR011709">
    <property type="entry name" value="DEAD-box_helicase_OB_fold"/>
</dbReference>
<dbReference type="SMART" id="SM00487">
    <property type="entry name" value="DEXDc"/>
    <property type="match status" value="1"/>
</dbReference>
<proteinExistence type="predicted"/>
<dbReference type="Pfam" id="PF21010">
    <property type="entry name" value="HA2_C"/>
    <property type="match status" value="1"/>
</dbReference>
<feature type="compositionally biased region" description="Polar residues" evidence="5">
    <location>
        <begin position="106"/>
        <end position="117"/>
    </location>
</feature>
<evidence type="ECO:0000256" key="1">
    <source>
        <dbReference type="ARBA" id="ARBA00022741"/>
    </source>
</evidence>
<evidence type="ECO:0000256" key="2">
    <source>
        <dbReference type="ARBA" id="ARBA00022801"/>
    </source>
</evidence>
<feature type="compositionally biased region" description="Basic residues" evidence="5">
    <location>
        <begin position="57"/>
        <end position="68"/>
    </location>
</feature>
<dbReference type="STRING" id="1089455.MOPEL_029_00320"/>
<dbReference type="InterPro" id="IPR010222">
    <property type="entry name" value="RNA_helicase_HrpA"/>
</dbReference>